<dbReference type="Gene3D" id="2.60.120.290">
    <property type="entry name" value="Spermadhesin, CUB domain"/>
    <property type="match status" value="1"/>
</dbReference>
<feature type="region of interest" description="Disordered" evidence="3">
    <location>
        <begin position="478"/>
        <end position="498"/>
    </location>
</feature>
<proteinExistence type="predicted"/>
<protein>
    <recommendedName>
        <fullName evidence="5">CUB domain-containing protein</fullName>
    </recommendedName>
</protein>
<accession>A0A8D8ZW16</accession>
<dbReference type="PANTHER" id="PTHR47537">
    <property type="entry name" value="CUBILIN"/>
    <property type="match status" value="1"/>
</dbReference>
<dbReference type="Pfam" id="PF00431">
    <property type="entry name" value="CUB"/>
    <property type="match status" value="1"/>
</dbReference>
<feature type="domain" description="CUB" evidence="5">
    <location>
        <begin position="231"/>
        <end position="351"/>
    </location>
</feature>
<organism evidence="6">
    <name type="scientific">Cacopsylla melanoneura</name>
    <dbReference type="NCBI Taxonomy" id="428564"/>
    <lineage>
        <taxon>Eukaryota</taxon>
        <taxon>Metazoa</taxon>
        <taxon>Ecdysozoa</taxon>
        <taxon>Arthropoda</taxon>
        <taxon>Hexapoda</taxon>
        <taxon>Insecta</taxon>
        <taxon>Pterygota</taxon>
        <taxon>Neoptera</taxon>
        <taxon>Paraneoptera</taxon>
        <taxon>Hemiptera</taxon>
        <taxon>Sternorrhyncha</taxon>
        <taxon>Psylloidea</taxon>
        <taxon>Psyllidae</taxon>
        <taxon>Psyllinae</taxon>
        <taxon>Cacopsylla</taxon>
    </lineage>
</organism>
<dbReference type="PANTHER" id="PTHR47537:SF3">
    <property type="entry name" value="CUB DOMAIN-CONTAINING PROTEIN"/>
    <property type="match status" value="1"/>
</dbReference>
<dbReference type="SMART" id="SM00042">
    <property type="entry name" value="CUB"/>
    <property type="match status" value="1"/>
</dbReference>
<name>A0A8D8ZW16_9HEMI</name>
<dbReference type="InterPro" id="IPR053207">
    <property type="entry name" value="Non-NMDA_GluR_Accessory"/>
</dbReference>
<evidence type="ECO:0000256" key="2">
    <source>
        <dbReference type="PROSITE-ProRule" id="PRU00059"/>
    </source>
</evidence>
<sequence length="903" mass="99802">MLLEILLVLFVLIQTINTHMSWTPIYLDASNQVDIWTVSSTGCPCASNASSTLCACCVSQGGCQCSGRGLVNKCVQCGMEQACSSACNMTITASSLVARSSLSYGQLKSPSVAGPGLCWYSFVPDSGQRVELQIYRLISVGKFNGTDCLGGQVTLSDVFNSSTTICGTNERFTPPVVLFVDRGSSRLTFQIQDSTTRSQFLAYFSFTPLNSSHPGVGFQPRGGQRVNNTACDWVYHDFSCIQEDACQFSSPGYPGLYPAHALCSYLITSSSQMSSIHVRFHAISFPVNHCGTDYITIHEGTSPTSPLMDTICSNQKQEFVYTSPKILIVFRSGSSIPPYDYNGFVASIRFTGITSTDTSIASARHSGGAAKPKDQSKLLPPPSVPPLMLTNSSATAIFTSKTGCEMTFFANMSRSGHFDSRSFQGHWSINCTLIFVGLETDVVHISLFNYVLKSPSCHTFIEFYDASKPIRKICSPSQKNINDQQKQHQQQGSNHQPLFTSTHSSMKISLIRAVHLVKENQDEEFIDGAYSFHDQRIYGTLQPDTLCNVKYYGLTSASTGTISNPGKHHLFWNIDHTLICSSRFIPRTNQSVVLSITSLGTLSSGDISCHTACGDTGCFCKPSPLTTHSEEEALASLDHLKLTNDDGEVVACLCGEFQQDWLPVSVRSWSPISLVYSVAHYTYTAQGFTHESKYDFMDDNLCGHHTLEQYSGLIQSSQSVQRSQDLNYYYNLQCTWLLNSKVKRSVYIEFYSEQNKPCASWNLTVARYKPSAPDRCGRVLHVFCPRDQVKLFNTNESVVILKLTAHTTLIPQYSVKYYSKLRDEMSDADRADDEGVIGLTSQQSAHDEIVQDMTSSVQDEPHPDLPSSVLASRNLATTLMPLSYFQWVLLMGVEVMTRTVVWG</sequence>
<dbReference type="InterPro" id="IPR000859">
    <property type="entry name" value="CUB_dom"/>
</dbReference>
<dbReference type="CDD" id="cd00041">
    <property type="entry name" value="CUB"/>
    <property type="match status" value="1"/>
</dbReference>
<evidence type="ECO:0000313" key="6">
    <source>
        <dbReference type="EMBL" id="CAG6754954.1"/>
    </source>
</evidence>
<feature type="region of interest" description="Disordered" evidence="3">
    <location>
        <begin position="363"/>
        <end position="383"/>
    </location>
</feature>
<dbReference type="AlphaFoldDB" id="A0A8D8ZW16"/>
<feature type="signal peptide" evidence="4">
    <location>
        <begin position="1"/>
        <end position="18"/>
    </location>
</feature>
<dbReference type="GO" id="GO:0005886">
    <property type="term" value="C:plasma membrane"/>
    <property type="evidence" value="ECO:0007669"/>
    <property type="project" value="TreeGrafter"/>
</dbReference>
<reference evidence="6" key="1">
    <citation type="submission" date="2021-05" db="EMBL/GenBank/DDBJ databases">
        <authorList>
            <person name="Alioto T."/>
            <person name="Alioto T."/>
            <person name="Gomez Garrido J."/>
        </authorList>
    </citation>
    <scope>NUCLEOTIDE SEQUENCE</scope>
</reference>
<dbReference type="SUPFAM" id="SSF49854">
    <property type="entry name" value="Spermadhesin, CUB domain"/>
    <property type="match status" value="2"/>
</dbReference>
<keyword evidence="4" id="KW-0732">Signal</keyword>
<dbReference type="PROSITE" id="PS01180">
    <property type="entry name" value="CUB"/>
    <property type="match status" value="1"/>
</dbReference>
<keyword evidence="1" id="KW-1015">Disulfide bond</keyword>
<feature type="chain" id="PRO_5034057436" description="CUB domain-containing protein" evidence="4">
    <location>
        <begin position="19"/>
        <end position="903"/>
    </location>
</feature>
<dbReference type="EMBL" id="HBUF01540726">
    <property type="protein sequence ID" value="CAG6754954.1"/>
    <property type="molecule type" value="Transcribed_RNA"/>
</dbReference>
<comment type="caution">
    <text evidence="2">Lacks conserved residue(s) required for the propagation of feature annotation.</text>
</comment>
<evidence type="ECO:0000256" key="4">
    <source>
        <dbReference type="SAM" id="SignalP"/>
    </source>
</evidence>
<feature type="compositionally biased region" description="Low complexity" evidence="3">
    <location>
        <begin position="478"/>
        <end position="496"/>
    </location>
</feature>
<dbReference type="InterPro" id="IPR035914">
    <property type="entry name" value="Sperma_CUB_dom_sf"/>
</dbReference>
<evidence type="ECO:0000256" key="1">
    <source>
        <dbReference type="ARBA" id="ARBA00023157"/>
    </source>
</evidence>
<evidence type="ECO:0000259" key="5">
    <source>
        <dbReference type="PROSITE" id="PS01180"/>
    </source>
</evidence>
<evidence type="ECO:0000256" key="3">
    <source>
        <dbReference type="SAM" id="MobiDB-lite"/>
    </source>
</evidence>